<sequence length="369" mass="41448">MIPLIDMERQHRSLKDEIHREIRDVLDRGQFIMGRASKALEEEIARCCHTRYGIGVNSGTDALFLALYALGIGEGDEVITSPYTFFATVEAIVHTGARPVLADIETDTYQLDPAQVEQAITPRTKAILPVHLFGHPADMSTLTSIARRHRLAVVEDACQAIGAEIDGKPVGSWGDVGCFSFYPTKNLGGIGDGGMITTSDSDLYEKLQSLRAHGTYRKYHHSRFGFNSRLDEVQAAVLRVKLPYLKHWNRRRGLLASRYRKAFQSLPLKLPVESTSVKSVYHLYIVRTSRSASLKRWLQQHGIGCAIYYPMPIHHQKAWQNRFSVPSLPRSEAVAGSTLALPVYPELTDAEQETVIEKVAQFFKEEKSR</sequence>
<dbReference type="InterPro" id="IPR000653">
    <property type="entry name" value="DegT/StrS_aminotransferase"/>
</dbReference>
<dbReference type="STRING" id="1236220.SAMN04488112_106150"/>
<dbReference type="PANTHER" id="PTHR30244:SF36">
    <property type="entry name" value="3-OXO-GLUCOSE-6-PHOSPHATE:GLUTAMATE AMINOTRANSFERASE"/>
    <property type="match status" value="1"/>
</dbReference>
<evidence type="ECO:0000313" key="6">
    <source>
        <dbReference type="EMBL" id="SDC34243.1"/>
    </source>
</evidence>
<dbReference type="PANTHER" id="PTHR30244">
    <property type="entry name" value="TRANSAMINASE"/>
    <property type="match status" value="1"/>
</dbReference>
<reference evidence="6 7" key="1">
    <citation type="submission" date="2016-10" db="EMBL/GenBank/DDBJ databases">
        <authorList>
            <person name="de Groot N.N."/>
        </authorList>
    </citation>
    <scope>NUCLEOTIDE SEQUENCE [LARGE SCALE GENOMIC DNA]</scope>
    <source>
        <strain evidence="6 7">DSM 45514</strain>
    </source>
</reference>
<evidence type="ECO:0000256" key="3">
    <source>
        <dbReference type="PIRSR" id="PIRSR000390-1"/>
    </source>
</evidence>
<dbReference type="InterPro" id="IPR015422">
    <property type="entry name" value="PyrdxlP-dep_Trfase_small"/>
</dbReference>
<evidence type="ECO:0000256" key="1">
    <source>
        <dbReference type="ARBA" id="ARBA00022898"/>
    </source>
</evidence>
<dbReference type="PIRSF" id="PIRSF000390">
    <property type="entry name" value="PLP_StrS"/>
    <property type="match status" value="1"/>
</dbReference>
<dbReference type="Proteomes" id="UP000199387">
    <property type="component" value="Unassembled WGS sequence"/>
</dbReference>
<name>A0A1G6KTG4_9BACL</name>
<dbReference type="Gene3D" id="3.40.640.10">
    <property type="entry name" value="Type I PLP-dependent aspartate aminotransferase-like (Major domain)"/>
    <property type="match status" value="1"/>
</dbReference>
<keyword evidence="1 4" id="KW-0663">Pyridoxal phosphate</keyword>
<comment type="similarity">
    <text evidence="2 5">Belongs to the DegT/DnrJ/EryC1 family.</text>
</comment>
<evidence type="ECO:0000256" key="4">
    <source>
        <dbReference type="PIRSR" id="PIRSR000390-2"/>
    </source>
</evidence>
<dbReference type="SUPFAM" id="SSF53383">
    <property type="entry name" value="PLP-dependent transferases"/>
    <property type="match status" value="1"/>
</dbReference>
<feature type="modified residue" description="N6-(pyridoxal phosphate)lysine" evidence="4">
    <location>
        <position position="185"/>
    </location>
</feature>
<dbReference type="GO" id="GO:0000271">
    <property type="term" value="P:polysaccharide biosynthetic process"/>
    <property type="evidence" value="ECO:0007669"/>
    <property type="project" value="TreeGrafter"/>
</dbReference>
<evidence type="ECO:0000256" key="2">
    <source>
        <dbReference type="ARBA" id="ARBA00037999"/>
    </source>
</evidence>
<dbReference type="InterPro" id="IPR015421">
    <property type="entry name" value="PyrdxlP-dep_Trfase_major"/>
</dbReference>
<dbReference type="RefSeq" id="WP_091567707.1">
    <property type="nucleotide sequence ID" value="NZ_FMZA01000006.1"/>
</dbReference>
<feature type="active site" description="Proton acceptor" evidence="3">
    <location>
        <position position="185"/>
    </location>
</feature>
<dbReference type="FunFam" id="3.40.640.10:FF:000089">
    <property type="entry name" value="Aminotransferase, DegT/DnrJ/EryC1/StrS family"/>
    <property type="match status" value="1"/>
</dbReference>
<dbReference type="EMBL" id="FMZA01000006">
    <property type="protein sequence ID" value="SDC34243.1"/>
    <property type="molecule type" value="Genomic_DNA"/>
</dbReference>
<evidence type="ECO:0000313" key="7">
    <source>
        <dbReference type="Proteomes" id="UP000199387"/>
    </source>
</evidence>
<dbReference type="OrthoDB" id="9810913at2"/>
<dbReference type="Gene3D" id="3.90.1150.10">
    <property type="entry name" value="Aspartate Aminotransferase, domain 1"/>
    <property type="match status" value="1"/>
</dbReference>
<protein>
    <submittedName>
        <fullName evidence="6">dTDP-4-amino-4,6-dideoxygalactose transaminase</fullName>
    </submittedName>
</protein>
<accession>A0A1G6KTG4</accession>
<organism evidence="6 7">
    <name type="scientific">Melghirimyces thermohalophilus</name>
    <dbReference type="NCBI Taxonomy" id="1236220"/>
    <lineage>
        <taxon>Bacteria</taxon>
        <taxon>Bacillati</taxon>
        <taxon>Bacillota</taxon>
        <taxon>Bacilli</taxon>
        <taxon>Bacillales</taxon>
        <taxon>Thermoactinomycetaceae</taxon>
        <taxon>Melghirimyces</taxon>
    </lineage>
</organism>
<dbReference type="AlphaFoldDB" id="A0A1G6KTG4"/>
<evidence type="ECO:0000256" key="5">
    <source>
        <dbReference type="RuleBase" id="RU004508"/>
    </source>
</evidence>
<dbReference type="InterPro" id="IPR015424">
    <property type="entry name" value="PyrdxlP-dep_Trfase"/>
</dbReference>
<dbReference type="GO" id="GO:0008483">
    <property type="term" value="F:transaminase activity"/>
    <property type="evidence" value="ECO:0007669"/>
    <property type="project" value="TreeGrafter"/>
</dbReference>
<gene>
    <name evidence="6" type="ORF">SAMN04488112_106150</name>
</gene>
<keyword evidence="7" id="KW-1185">Reference proteome</keyword>
<dbReference type="Pfam" id="PF01041">
    <property type="entry name" value="DegT_DnrJ_EryC1"/>
    <property type="match status" value="1"/>
</dbReference>
<dbReference type="GO" id="GO:0030170">
    <property type="term" value="F:pyridoxal phosphate binding"/>
    <property type="evidence" value="ECO:0007669"/>
    <property type="project" value="UniProtKB-ARBA"/>
</dbReference>
<proteinExistence type="inferred from homology"/>
<dbReference type="CDD" id="cd00616">
    <property type="entry name" value="AHBA_syn"/>
    <property type="match status" value="1"/>
</dbReference>